<keyword evidence="5" id="KW-1185">Reference proteome</keyword>
<evidence type="ECO:0000313" key="5">
    <source>
        <dbReference type="Proteomes" id="UP000604341"/>
    </source>
</evidence>
<evidence type="ECO:0000256" key="2">
    <source>
        <dbReference type="ARBA" id="ARBA00022840"/>
    </source>
</evidence>
<reference evidence="5" key="1">
    <citation type="journal article" date="2019" name="Int. J. Syst. Evol. Microbiol.">
        <title>The Global Catalogue of Microorganisms (GCM) 10K type strain sequencing project: providing services to taxonomists for standard genome sequencing and annotation.</title>
        <authorList>
            <consortium name="The Broad Institute Genomics Platform"/>
            <consortium name="The Broad Institute Genome Sequencing Center for Infectious Disease"/>
            <person name="Wu L."/>
            <person name="Ma J."/>
        </authorList>
    </citation>
    <scope>NUCLEOTIDE SEQUENCE [LARGE SCALE GENOMIC DNA]</scope>
    <source>
        <strain evidence="5">JCM 19173</strain>
    </source>
</reference>
<keyword evidence="1" id="KW-0547">Nucleotide-binding</keyword>
<name>A0ABQ2FN18_9DEIO</name>
<dbReference type="PANTHER" id="PTHR32309">
    <property type="entry name" value="TYROSINE-PROTEIN KINASE"/>
    <property type="match status" value="1"/>
</dbReference>
<dbReference type="InterPro" id="IPR033756">
    <property type="entry name" value="YlxH/NBP35"/>
</dbReference>
<keyword evidence="2" id="KW-0067">ATP-binding</keyword>
<keyword evidence="3" id="KW-1133">Transmembrane helix</keyword>
<dbReference type="SUPFAM" id="SSF52540">
    <property type="entry name" value="P-loop containing nucleoside triphosphate hydrolases"/>
    <property type="match status" value="1"/>
</dbReference>
<dbReference type="InterPro" id="IPR027417">
    <property type="entry name" value="P-loop_NTPase"/>
</dbReference>
<accession>A0ABQ2FN18</accession>
<feature type="transmembrane region" description="Helical" evidence="3">
    <location>
        <begin position="25"/>
        <end position="43"/>
    </location>
</feature>
<keyword evidence="3" id="KW-0812">Transmembrane</keyword>
<sequence>MERGTPAERAVPLDLRRISHSVRRFLIPVGIVAATVAGVTLLSSRRAPEVYQATSSMVAARSDTGNTVINNALVTAPTLPTGALQEALGSPEVLRDIQNRLNAAPLGQAEQLDLRRRLLRNAQPDGPRSLKLVSRLDEQRTGVYEVLARAATPAAARAFADATVTALMAWDTQRATDSVTRARESVERRISALDTRLNGTNQSGRADQLDLRAQLVRDREQLRVLEQAAVGSLTRVGTAQLPTEPVSPTPMRDALVAGLLSVMLLLPVVVVLDLSRRRVNLIEDLDALDLPLTVLPRFKRTVLGGGLGPALRHAQVQQQAASLRVGVWAQLPGPQLRVVAVSGLRRGDGASTVAALLAAALAEWGSRVLLIDTDPLGAGQAGLWRARTEAATHPVAVAPRVDLWRQPSLPRLSVEPRKLEALQAEWAQQYEFVILDCPPAGEIADTLLLMARASGVLLVTAPGTASQDNLLRALEQVRLVAARVMGVVMNRGPVSARPAARRGVDVAAWAAGDAATPEVAPTEALSRLP</sequence>
<dbReference type="PANTHER" id="PTHR32309:SF31">
    <property type="entry name" value="CAPSULAR EXOPOLYSACCHARIDE FAMILY"/>
    <property type="match status" value="1"/>
</dbReference>
<evidence type="ECO:0000256" key="3">
    <source>
        <dbReference type="SAM" id="Phobius"/>
    </source>
</evidence>
<evidence type="ECO:0000313" key="4">
    <source>
        <dbReference type="EMBL" id="GGL09722.1"/>
    </source>
</evidence>
<dbReference type="InterPro" id="IPR050445">
    <property type="entry name" value="Bact_polysacc_biosynth/exp"/>
</dbReference>
<proteinExistence type="predicted"/>
<evidence type="ECO:0000256" key="1">
    <source>
        <dbReference type="ARBA" id="ARBA00022741"/>
    </source>
</evidence>
<dbReference type="Proteomes" id="UP000604341">
    <property type="component" value="Unassembled WGS sequence"/>
</dbReference>
<organism evidence="4 5">
    <name type="scientific">Deinococcus radiotolerans</name>
    <dbReference type="NCBI Taxonomy" id="1309407"/>
    <lineage>
        <taxon>Bacteria</taxon>
        <taxon>Thermotogati</taxon>
        <taxon>Deinococcota</taxon>
        <taxon>Deinococci</taxon>
        <taxon>Deinococcales</taxon>
        <taxon>Deinococcaceae</taxon>
        <taxon>Deinococcus</taxon>
    </lineage>
</organism>
<keyword evidence="3" id="KW-0472">Membrane</keyword>
<dbReference type="EMBL" id="BMPE01000010">
    <property type="protein sequence ID" value="GGL09722.1"/>
    <property type="molecule type" value="Genomic_DNA"/>
</dbReference>
<comment type="caution">
    <text evidence="4">The sequence shown here is derived from an EMBL/GenBank/DDBJ whole genome shotgun (WGS) entry which is preliminary data.</text>
</comment>
<evidence type="ECO:0008006" key="6">
    <source>
        <dbReference type="Google" id="ProtNLM"/>
    </source>
</evidence>
<protein>
    <recommendedName>
        <fullName evidence="6">Lipopolysaccharide biosynthesis protein</fullName>
    </recommendedName>
</protein>
<dbReference type="Pfam" id="PF10609">
    <property type="entry name" value="ParA"/>
    <property type="match status" value="1"/>
</dbReference>
<gene>
    <name evidence="4" type="ORF">GCM10010844_30470</name>
</gene>
<dbReference type="Gene3D" id="3.40.50.300">
    <property type="entry name" value="P-loop containing nucleotide triphosphate hydrolases"/>
    <property type="match status" value="1"/>
</dbReference>